<dbReference type="InterPro" id="IPR007016">
    <property type="entry name" value="O-antigen_ligase-rel_domated"/>
</dbReference>
<gene>
    <name evidence="7" type="ORF">VVR66_07000</name>
</gene>
<dbReference type="EMBL" id="JAYWLU010000006">
    <property type="protein sequence ID" value="MEX3594455.1"/>
    <property type="molecule type" value="Genomic_DNA"/>
</dbReference>
<keyword evidence="4 5" id="KW-0472">Membrane</keyword>
<evidence type="ECO:0000313" key="7">
    <source>
        <dbReference type="EMBL" id="MEX3594455.1"/>
    </source>
</evidence>
<accession>A0ABV3V1I3</accession>
<dbReference type="RefSeq" id="WP_095797645.1">
    <property type="nucleotide sequence ID" value="NZ_CAUREL010000003.1"/>
</dbReference>
<evidence type="ECO:0000256" key="5">
    <source>
        <dbReference type="SAM" id="Phobius"/>
    </source>
</evidence>
<dbReference type="Proteomes" id="UP001558481">
    <property type="component" value="Unassembled WGS sequence"/>
</dbReference>
<feature type="transmembrane region" description="Helical" evidence="5">
    <location>
        <begin position="66"/>
        <end position="87"/>
    </location>
</feature>
<comment type="subcellular location">
    <subcellularLocation>
        <location evidence="1">Membrane</location>
        <topology evidence="1">Multi-pass membrane protein</topology>
    </subcellularLocation>
</comment>
<proteinExistence type="predicted"/>
<feature type="transmembrane region" description="Helical" evidence="5">
    <location>
        <begin position="272"/>
        <end position="293"/>
    </location>
</feature>
<evidence type="ECO:0000256" key="4">
    <source>
        <dbReference type="ARBA" id="ARBA00023136"/>
    </source>
</evidence>
<evidence type="ECO:0000313" key="8">
    <source>
        <dbReference type="Proteomes" id="UP001558481"/>
    </source>
</evidence>
<comment type="caution">
    <text evidence="7">The sequence shown here is derived from an EMBL/GenBank/DDBJ whole genome shotgun (WGS) entry which is preliminary data.</text>
</comment>
<evidence type="ECO:0000256" key="1">
    <source>
        <dbReference type="ARBA" id="ARBA00004141"/>
    </source>
</evidence>
<feature type="transmembrane region" description="Helical" evidence="5">
    <location>
        <begin position="346"/>
        <end position="367"/>
    </location>
</feature>
<evidence type="ECO:0000259" key="6">
    <source>
        <dbReference type="Pfam" id="PF04932"/>
    </source>
</evidence>
<dbReference type="GO" id="GO:0016874">
    <property type="term" value="F:ligase activity"/>
    <property type="evidence" value="ECO:0007669"/>
    <property type="project" value="UniProtKB-KW"/>
</dbReference>
<feature type="transmembrane region" description="Helical" evidence="5">
    <location>
        <begin position="224"/>
        <end position="242"/>
    </location>
</feature>
<keyword evidence="7" id="KW-0436">Ligase</keyword>
<evidence type="ECO:0000256" key="3">
    <source>
        <dbReference type="ARBA" id="ARBA00022989"/>
    </source>
</evidence>
<feature type="transmembrane region" description="Helical" evidence="5">
    <location>
        <begin position="125"/>
        <end position="146"/>
    </location>
</feature>
<evidence type="ECO:0000256" key="2">
    <source>
        <dbReference type="ARBA" id="ARBA00022692"/>
    </source>
</evidence>
<keyword evidence="2 5" id="KW-0812">Transmembrane</keyword>
<name>A0ABV3V1I3_9MICC</name>
<feature type="transmembrane region" description="Helical" evidence="5">
    <location>
        <begin position="387"/>
        <end position="415"/>
    </location>
</feature>
<sequence>MTQLHNRPALPADSATTSQRSLPAWPILILFHGFPIIWAMGALQFAPFALAVIMAALMVLRGRVMVPLPAWFLAALVVWALACATQLPDAGALVGFALRWGNLLAALIILLYVVNARDRLGQHAILAGLMTVWATVVLMGALALFIPDVRLNTPVGMLLPGSLTSNELVKDLVFPPMAEVQLPWGAPEPYIRPSAPFPYANSWGVAYVMLTPVALATLLTVRTWWVKLLISAGLVLSLVPAVGTSNRGMFLGLGIALVYAVFRLALSGYWKVGLAGLLALTGAAMWLILGGVAEQILGRQEYSDSTGGRLNLYRQTWEASLESPLLGHGAPRMEESVGVYMGTQGYLWFFLFSYGLVGLILFVGFLWGSTWWTRGVKSPASIMLHSVPLAASAIFVVYSFDIMQTCILVTVLGLLMRERIAKARS</sequence>
<keyword evidence="3 5" id="KW-1133">Transmembrane helix</keyword>
<feature type="transmembrane region" description="Helical" evidence="5">
    <location>
        <begin position="93"/>
        <end position="113"/>
    </location>
</feature>
<keyword evidence="8" id="KW-1185">Reference proteome</keyword>
<reference evidence="7 8" key="1">
    <citation type="journal article" date="2024" name="Fungal Genet. Biol.">
        <title>The porcine skin microbiome exhibits broad fungal antagonism.</title>
        <authorList>
            <person name="De La Cruz K.F."/>
            <person name="Townsend E.C."/>
            <person name="Alex Cheong J.Z."/>
            <person name="Salamzade R."/>
            <person name="Liu A."/>
            <person name="Sandstrom S."/>
            <person name="Davila E."/>
            <person name="Huang L."/>
            <person name="Xu K.H."/>
            <person name="Wu S.Y."/>
            <person name="Meudt J.J."/>
            <person name="Shanmuganayagam D."/>
            <person name="Gibson A.L.F."/>
            <person name="Kalan L.R."/>
        </authorList>
    </citation>
    <scope>NUCLEOTIDE SEQUENCE [LARGE SCALE GENOMIC DNA]</scope>
    <source>
        <strain evidence="7 8">LK2625</strain>
    </source>
</reference>
<feature type="domain" description="O-antigen ligase-related" evidence="6">
    <location>
        <begin position="233"/>
        <end position="363"/>
    </location>
</feature>
<feature type="transmembrane region" description="Helical" evidence="5">
    <location>
        <begin position="36"/>
        <end position="59"/>
    </location>
</feature>
<protein>
    <submittedName>
        <fullName evidence="7">O-antigen ligase family protein</fullName>
    </submittedName>
</protein>
<organism evidence="7 8">
    <name type="scientific">Kocuria carniphila</name>
    <dbReference type="NCBI Taxonomy" id="262208"/>
    <lineage>
        <taxon>Bacteria</taxon>
        <taxon>Bacillati</taxon>
        <taxon>Actinomycetota</taxon>
        <taxon>Actinomycetes</taxon>
        <taxon>Micrococcales</taxon>
        <taxon>Micrococcaceae</taxon>
        <taxon>Kocuria</taxon>
    </lineage>
</organism>
<dbReference type="Pfam" id="PF04932">
    <property type="entry name" value="Wzy_C"/>
    <property type="match status" value="1"/>
</dbReference>